<dbReference type="Proteomes" id="UP000648182">
    <property type="component" value="Unassembled WGS sequence"/>
</dbReference>
<gene>
    <name evidence="1" type="ORF">H9631_19185</name>
</gene>
<protein>
    <submittedName>
        <fullName evidence="1">Uncharacterized protein</fullName>
    </submittedName>
</protein>
<keyword evidence="2" id="KW-1185">Reference proteome</keyword>
<sequence length="82" mass="9327">MSEIEVEVSYGKDQEYEAEIEQGKNHPIEAEVEDELNNIYTKGKEAFDDIYPKAKKLNLTSDSSDKEVIDQVLKAAFDLKSD</sequence>
<dbReference type="InterPro" id="IPR025623">
    <property type="entry name" value="YusW"/>
</dbReference>
<evidence type="ECO:0000313" key="1">
    <source>
        <dbReference type="EMBL" id="MBD8007190.1"/>
    </source>
</evidence>
<name>A0ABR8VQZ6_9BACI</name>
<evidence type="ECO:0000313" key="2">
    <source>
        <dbReference type="Proteomes" id="UP000648182"/>
    </source>
</evidence>
<dbReference type="RefSeq" id="WP_191815671.1">
    <property type="nucleotide sequence ID" value="NZ_JACSPV010000050.1"/>
</dbReference>
<reference evidence="1 2" key="1">
    <citation type="submission" date="2020-08" db="EMBL/GenBank/DDBJ databases">
        <title>A Genomic Blueprint of the Chicken Gut Microbiome.</title>
        <authorList>
            <person name="Gilroy R."/>
            <person name="Ravi A."/>
            <person name="Getino M."/>
            <person name="Pursley I."/>
            <person name="Horton D.L."/>
            <person name="Alikhan N.-F."/>
            <person name="Baker D."/>
            <person name="Gharbi K."/>
            <person name="Hall N."/>
            <person name="Watson M."/>
            <person name="Adriaenssens E.M."/>
            <person name="Foster-Nyarko E."/>
            <person name="Jarju S."/>
            <person name="Secka A."/>
            <person name="Antonio M."/>
            <person name="Oren A."/>
            <person name="Chaudhuri R."/>
            <person name="La Ragione R.M."/>
            <person name="Hildebrand F."/>
            <person name="Pallen M.J."/>
        </authorList>
    </citation>
    <scope>NUCLEOTIDE SEQUENCE [LARGE SCALE GENOMIC DNA]</scope>
    <source>
        <strain evidence="1 2">Sa1BUA2</strain>
    </source>
</reference>
<dbReference type="Pfam" id="PF14039">
    <property type="entry name" value="YusW"/>
    <property type="match status" value="1"/>
</dbReference>
<proteinExistence type="predicted"/>
<accession>A0ABR8VQZ6</accession>
<comment type="caution">
    <text evidence="1">The sequence shown here is derived from an EMBL/GenBank/DDBJ whole genome shotgun (WGS) entry which is preliminary data.</text>
</comment>
<organism evidence="1 2">
    <name type="scientific">Bacillus norwichensis</name>
    <dbReference type="NCBI Taxonomy" id="2762217"/>
    <lineage>
        <taxon>Bacteria</taxon>
        <taxon>Bacillati</taxon>
        <taxon>Bacillota</taxon>
        <taxon>Bacilli</taxon>
        <taxon>Bacillales</taxon>
        <taxon>Bacillaceae</taxon>
        <taxon>Bacillus</taxon>
    </lineage>
</organism>
<dbReference type="EMBL" id="JACSPV010000050">
    <property type="protein sequence ID" value="MBD8007190.1"/>
    <property type="molecule type" value="Genomic_DNA"/>
</dbReference>